<dbReference type="GO" id="GO:0005886">
    <property type="term" value="C:plasma membrane"/>
    <property type="evidence" value="ECO:0007669"/>
    <property type="project" value="UniProtKB-SubCell"/>
</dbReference>
<dbReference type="RefSeq" id="WP_066190815.1">
    <property type="nucleotide sequence ID" value="NZ_JAMAUX010000008.1"/>
</dbReference>
<evidence type="ECO:0000256" key="4">
    <source>
        <dbReference type="ARBA" id="ARBA00022989"/>
    </source>
</evidence>
<evidence type="ECO:0000313" key="8">
    <source>
        <dbReference type="Proteomes" id="UP000233343"/>
    </source>
</evidence>
<feature type="transmembrane region" description="Helical" evidence="6">
    <location>
        <begin position="342"/>
        <end position="364"/>
    </location>
</feature>
<feature type="transmembrane region" description="Helical" evidence="6">
    <location>
        <begin position="126"/>
        <end position="150"/>
    </location>
</feature>
<protein>
    <submittedName>
        <fullName evidence="7">Virulence factor MviN</fullName>
    </submittedName>
</protein>
<evidence type="ECO:0000256" key="3">
    <source>
        <dbReference type="ARBA" id="ARBA00022692"/>
    </source>
</evidence>
<keyword evidence="8" id="KW-1185">Reference proteome</keyword>
<gene>
    <name evidence="7" type="ORF">CWS20_16825</name>
</gene>
<sequence length="511" mass="57455">MKSQLKAGAILSYVLLFLNSAISLIYTPIMLSLLGQSEYGLYSLATSAAGYVSVLNFGLGNALIRYIAKYKALEDEQNCSKLYGMFFIMYIVLGFLALIIGTILTLNADVVFSSSLTPVELFKLKVIMGIMVVNLSIGIGLGMFSVIILAHERFIFQKIIVIFTSLLNPLIMLPLLMMGYGSITMTIVTTSITVITIIINIFYCYKKLNIKVSFISVEKKLFKEVIIFSSFIFLNLVIGQLYWSTDQVLLGIYSGTIAVSIYAIGASFTGYFSGFSSAISNVFLAKVSRMVTKEATNDEISNLFIKIGRIQYIIIAFALSGFIVFGKEFIQLWVGAEYSQSYLIALIILIPMLVSLIQSMGGIILQAKNMQGFKTVINLFMAILNVILTIYFIEFWGVIGCAIATGFSFTLGNIIIMNIYYWRKIKLNIYRFWINMLSMSLPITLSIIYGWMINPLILASNWLVLIIKIISFSIIYLSITWISSMNSYEKSLLLNPIKKLYRKKIPRNHYI</sequence>
<feature type="transmembrane region" description="Helical" evidence="6">
    <location>
        <begin position="249"/>
        <end position="272"/>
    </location>
</feature>
<feature type="transmembrane region" description="Helical" evidence="6">
    <location>
        <begin position="225"/>
        <end position="243"/>
    </location>
</feature>
<evidence type="ECO:0000313" key="7">
    <source>
        <dbReference type="EMBL" id="PKG27759.1"/>
    </source>
</evidence>
<organism evidence="7 8">
    <name type="scientific">Cytobacillus horneckiae</name>
    <dbReference type="NCBI Taxonomy" id="549687"/>
    <lineage>
        <taxon>Bacteria</taxon>
        <taxon>Bacillati</taxon>
        <taxon>Bacillota</taxon>
        <taxon>Bacilli</taxon>
        <taxon>Bacillales</taxon>
        <taxon>Bacillaceae</taxon>
        <taxon>Cytobacillus</taxon>
    </lineage>
</organism>
<evidence type="ECO:0000256" key="5">
    <source>
        <dbReference type="ARBA" id="ARBA00023136"/>
    </source>
</evidence>
<dbReference type="InterPro" id="IPR002797">
    <property type="entry name" value="Polysacc_synth"/>
</dbReference>
<dbReference type="PANTHER" id="PTHR30250">
    <property type="entry name" value="PST FAMILY PREDICTED COLANIC ACID TRANSPORTER"/>
    <property type="match status" value="1"/>
</dbReference>
<feature type="transmembrane region" description="Helical" evidence="6">
    <location>
        <begin position="39"/>
        <end position="64"/>
    </location>
</feature>
<keyword evidence="5 6" id="KW-0472">Membrane</keyword>
<name>A0A2N0ZE21_9BACI</name>
<keyword evidence="2" id="KW-1003">Cell membrane</keyword>
<feature type="transmembrane region" description="Helical" evidence="6">
    <location>
        <begin position="85"/>
        <end position="106"/>
    </location>
</feature>
<feature type="transmembrane region" description="Helical" evidence="6">
    <location>
        <begin position="159"/>
        <end position="177"/>
    </location>
</feature>
<dbReference type="PANTHER" id="PTHR30250:SF11">
    <property type="entry name" value="O-ANTIGEN TRANSPORTER-RELATED"/>
    <property type="match status" value="1"/>
</dbReference>
<dbReference type="InterPro" id="IPR050833">
    <property type="entry name" value="Poly_Biosynth_Transport"/>
</dbReference>
<reference evidence="7 8" key="1">
    <citation type="journal article" date="2010" name="Int. J. Syst. Evol. Microbiol.">
        <title>Bacillus horneckiae sp. nov., isolated from a spacecraft-assembly clean room.</title>
        <authorList>
            <person name="Vaishampayan P."/>
            <person name="Probst A."/>
            <person name="Krishnamurthi S."/>
            <person name="Ghosh S."/>
            <person name="Osman S."/>
            <person name="McDowall A."/>
            <person name="Ruckmani A."/>
            <person name="Mayilraj S."/>
            <person name="Venkateswaran K."/>
        </authorList>
    </citation>
    <scope>NUCLEOTIDE SEQUENCE [LARGE SCALE GENOMIC DNA]</scope>
    <source>
        <strain evidence="8">1PO1SC</strain>
    </source>
</reference>
<evidence type="ECO:0000256" key="2">
    <source>
        <dbReference type="ARBA" id="ARBA00022475"/>
    </source>
</evidence>
<dbReference type="EMBL" id="PISD01000036">
    <property type="protein sequence ID" value="PKG27759.1"/>
    <property type="molecule type" value="Genomic_DNA"/>
</dbReference>
<keyword evidence="4 6" id="KW-1133">Transmembrane helix</keyword>
<dbReference type="Pfam" id="PF01943">
    <property type="entry name" value="Polysacc_synt"/>
    <property type="match status" value="1"/>
</dbReference>
<evidence type="ECO:0000256" key="1">
    <source>
        <dbReference type="ARBA" id="ARBA00004651"/>
    </source>
</evidence>
<accession>A0A2N0ZE21</accession>
<feature type="transmembrane region" description="Helical" evidence="6">
    <location>
        <begin position="432"/>
        <end position="453"/>
    </location>
</feature>
<comment type="caution">
    <text evidence="7">The sequence shown here is derived from an EMBL/GenBank/DDBJ whole genome shotgun (WGS) entry which is preliminary data.</text>
</comment>
<feature type="transmembrane region" description="Helical" evidence="6">
    <location>
        <begin position="459"/>
        <end position="482"/>
    </location>
</feature>
<evidence type="ECO:0000256" key="6">
    <source>
        <dbReference type="SAM" id="Phobius"/>
    </source>
</evidence>
<feature type="transmembrane region" description="Helical" evidence="6">
    <location>
        <begin position="310"/>
        <end position="330"/>
    </location>
</feature>
<dbReference type="AlphaFoldDB" id="A0A2N0ZE21"/>
<feature type="transmembrane region" description="Helical" evidence="6">
    <location>
        <begin position="376"/>
        <end position="393"/>
    </location>
</feature>
<feature type="transmembrane region" description="Helical" evidence="6">
    <location>
        <begin position="399"/>
        <end position="420"/>
    </location>
</feature>
<keyword evidence="3 6" id="KW-0812">Transmembrane</keyword>
<feature type="transmembrane region" description="Helical" evidence="6">
    <location>
        <begin position="183"/>
        <end position="205"/>
    </location>
</feature>
<comment type="subcellular location">
    <subcellularLocation>
        <location evidence="1">Cell membrane</location>
        <topology evidence="1">Multi-pass membrane protein</topology>
    </subcellularLocation>
</comment>
<dbReference type="Proteomes" id="UP000233343">
    <property type="component" value="Unassembled WGS sequence"/>
</dbReference>
<proteinExistence type="predicted"/>